<organism evidence="8 9">
    <name type="scientific">Cyanidium caldarium</name>
    <name type="common">Red alga</name>
    <dbReference type="NCBI Taxonomy" id="2771"/>
    <lineage>
        <taxon>Eukaryota</taxon>
        <taxon>Rhodophyta</taxon>
        <taxon>Bangiophyceae</taxon>
        <taxon>Cyanidiales</taxon>
        <taxon>Cyanidiaceae</taxon>
        <taxon>Cyanidium</taxon>
    </lineage>
</organism>
<dbReference type="Pfam" id="PF25005">
    <property type="entry name" value="PSF2_N"/>
    <property type="match status" value="1"/>
</dbReference>
<protein>
    <recommendedName>
        <fullName evidence="10">DNA replication complex GINS protein PSF2</fullName>
    </recommendedName>
</protein>
<dbReference type="Proteomes" id="UP001301350">
    <property type="component" value="Unassembled WGS sequence"/>
</dbReference>
<dbReference type="GO" id="GO:0000811">
    <property type="term" value="C:GINS complex"/>
    <property type="evidence" value="ECO:0007669"/>
    <property type="project" value="TreeGrafter"/>
</dbReference>
<evidence type="ECO:0000256" key="3">
    <source>
        <dbReference type="ARBA" id="ARBA00022705"/>
    </source>
</evidence>
<evidence type="ECO:0000256" key="2">
    <source>
        <dbReference type="ARBA" id="ARBA00010565"/>
    </source>
</evidence>
<name>A0AAV9ITM1_CYACA</name>
<gene>
    <name evidence="8" type="ORF">CDCA_CDCA05G1529</name>
</gene>
<evidence type="ECO:0000313" key="9">
    <source>
        <dbReference type="Proteomes" id="UP001301350"/>
    </source>
</evidence>
<feature type="domain" description="GINS subunit" evidence="6">
    <location>
        <begin position="70"/>
        <end position="169"/>
    </location>
</feature>
<evidence type="ECO:0008006" key="10">
    <source>
        <dbReference type="Google" id="ProtNLM"/>
    </source>
</evidence>
<proteinExistence type="inferred from homology"/>
<comment type="caution">
    <text evidence="8">The sequence shown here is derived from an EMBL/GenBank/DDBJ whole genome shotgun (WGS) entry which is preliminary data.</text>
</comment>
<evidence type="ECO:0000313" key="8">
    <source>
        <dbReference type="EMBL" id="KAK4535504.1"/>
    </source>
</evidence>
<dbReference type="InterPro" id="IPR056784">
    <property type="entry name" value="PSF2_N"/>
</dbReference>
<reference evidence="8 9" key="1">
    <citation type="submission" date="2022-07" db="EMBL/GenBank/DDBJ databases">
        <title>Genome-wide signatures of adaptation to extreme environments.</title>
        <authorList>
            <person name="Cho C.H."/>
            <person name="Yoon H.S."/>
        </authorList>
    </citation>
    <scope>NUCLEOTIDE SEQUENCE [LARGE SCALE GENOMIC DNA]</scope>
    <source>
        <strain evidence="8 9">DBV 063 E5</strain>
    </source>
</reference>
<evidence type="ECO:0000256" key="4">
    <source>
        <dbReference type="ARBA" id="ARBA00023242"/>
    </source>
</evidence>
<dbReference type="InterPro" id="IPR007257">
    <property type="entry name" value="GINS_Psf2"/>
</dbReference>
<dbReference type="AlphaFoldDB" id="A0AAV9ITM1"/>
<dbReference type="CDD" id="cd21694">
    <property type="entry name" value="GINS_B_Psf2"/>
    <property type="match status" value="1"/>
</dbReference>
<feature type="compositionally biased region" description="Polar residues" evidence="5">
    <location>
        <begin position="204"/>
        <end position="213"/>
    </location>
</feature>
<dbReference type="PANTHER" id="PTHR12772">
    <property type="entry name" value="DNA REPLICATION COMPLEX GINS PROTEIN PSF2"/>
    <property type="match status" value="1"/>
</dbReference>
<comment type="subcellular location">
    <subcellularLocation>
        <location evidence="1">Nucleus</location>
    </subcellularLocation>
</comment>
<evidence type="ECO:0000259" key="7">
    <source>
        <dbReference type="Pfam" id="PF25005"/>
    </source>
</evidence>
<dbReference type="Gene3D" id="3.40.5.50">
    <property type="match status" value="1"/>
</dbReference>
<dbReference type="GO" id="GO:0006260">
    <property type="term" value="P:DNA replication"/>
    <property type="evidence" value="ECO:0007669"/>
    <property type="project" value="UniProtKB-KW"/>
</dbReference>
<evidence type="ECO:0000259" key="6">
    <source>
        <dbReference type="Pfam" id="PF05916"/>
    </source>
</evidence>
<dbReference type="InterPro" id="IPR021151">
    <property type="entry name" value="GINS_A"/>
</dbReference>
<dbReference type="SUPFAM" id="SSF160059">
    <property type="entry name" value="PriA/YqbF domain"/>
    <property type="match status" value="1"/>
</dbReference>
<dbReference type="CDD" id="cd11712">
    <property type="entry name" value="GINS_A_psf2"/>
    <property type="match status" value="1"/>
</dbReference>
<dbReference type="Pfam" id="PF05916">
    <property type="entry name" value="Sld5"/>
    <property type="match status" value="1"/>
</dbReference>
<accession>A0AAV9ITM1</accession>
<feature type="domain" description="DNA replication complex GINS protein PSF2 N-terminal" evidence="7">
    <location>
        <begin position="7"/>
        <end position="65"/>
    </location>
</feature>
<dbReference type="GO" id="GO:0000727">
    <property type="term" value="P:double-strand break repair via break-induced replication"/>
    <property type="evidence" value="ECO:0007669"/>
    <property type="project" value="TreeGrafter"/>
</dbReference>
<sequence length="228" mass="25036">MLTRGPTLSELEYSAEDVLIWIEPRVSVPVLHLIAGDFGPLLPPETALVPLWVALALRRSGYCRVRAPVWLTVEWLERQFEAERESRVLTAMPFRFEEVATLLLEGAADDVADAARVRACLENLLGMRQGKLRRGLQDIQHSDMIKLNGIGAMELATLRPVLKNVLEGLHALEEEEEEVGDEGVVNASADRHTGEATMAHANGTPGSARSSMATAPRRLLLRHPGAVP</sequence>
<evidence type="ECO:0000256" key="1">
    <source>
        <dbReference type="ARBA" id="ARBA00004123"/>
    </source>
</evidence>
<comment type="similarity">
    <text evidence="2">Belongs to the GINS2/PSF2 family.</text>
</comment>
<keyword evidence="4" id="KW-0539">Nucleus</keyword>
<keyword evidence="9" id="KW-1185">Reference proteome</keyword>
<keyword evidence="3" id="KW-0235">DNA replication</keyword>
<dbReference type="Gene3D" id="1.20.58.1020">
    <property type="match status" value="1"/>
</dbReference>
<dbReference type="InterPro" id="IPR036224">
    <property type="entry name" value="GINS_bundle-like_dom_sf"/>
</dbReference>
<dbReference type="SUPFAM" id="SSF158573">
    <property type="entry name" value="GINS helical bundle-like"/>
    <property type="match status" value="1"/>
</dbReference>
<feature type="region of interest" description="Disordered" evidence="5">
    <location>
        <begin position="192"/>
        <end position="228"/>
    </location>
</feature>
<dbReference type="PANTHER" id="PTHR12772:SF0">
    <property type="entry name" value="DNA REPLICATION COMPLEX GINS PROTEIN PSF2"/>
    <property type="match status" value="1"/>
</dbReference>
<dbReference type="EMBL" id="JANCYW010000005">
    <property type="protein sequence ID" value="KAK4535504.1"/>
    <property type="molecule type" value="Genomic_DNA"/>
</dbReference>
<evidence type="ECO:0000256" key="5">
    <source>
        <dbReference type="SAM" id="MobiDB-lite"/>
    </source>
</evidence>